<dbReference type="EMBL" id="JBHTGP010000016">
    <property type="protein sequence ID" value="MFD0689151.1"/>
    <property type="molecule type" value="Genomic_DNA"/>
</dbReference>
<sequence>MRRVLGISAALAALALAGTGLAGPASAAGVQPAASCPISNVKATENLKIRVSPTDGTSLGLMLKGAVSCSYDFKAGTTYTACGARDNHYSKITSRGITGWVVDTCLVPA</sequence>
<keyword evidence="3" id="KW-1185">Reference proteome</keyword>
<evidence type="ECO:0000313" key="2">
    <source>
        <dbReference type="EMBL" id="MFD0689151.1"/>
    </source>
</evidence>
<proteinExistence type="predicted"/>
<keyword evidence="1" id="KW-0732">Signal</keyword>
<gene>
    <name evidence="2" type="ORF">ACFQZM_32005</name>
</gene>
<feature type="signal peptide" evidence="1">
    <location>
        <begin position="1"/>
        <end position="27"/>
    </location>
</feature>
<protein>
    <recommendedName>
        <fullName evidence="4">SH3 domain-containing protein</fullName>
    </recommendedName>
</protein>
<accession>A0ABW2XRM5</accession>
<name>A0ABW2XRM5_9ACTN</name>
<reference evidence="3" key="1">
    <citation type="journal article" date="2019" name="Int. J. Syst. Evol. Microbiol.">
        <title>The Global Catalogue of Microorganisms (GCM) 10K type strain sequencing project: providing services to taxonomists for standard genome sequencing and annotation.</title>
        <authorList>
            <consortium name="The Broad Institute Genomics Platform"/>
            <consortium name="The Broad Institute Genome Sequencing Center for Infectious Disease"/>
            <person name="Wu L."/>
            <person name="Ma J."/>
        </authorList>
    </citation>
    <scope>NUCLEOTIDE SEQUENCE [LARGE SCALE GENOMIC DNA]</scope>
    <source>
        <strain evidence="3">JCM 9371</strain>
    </source>
</reference>
<evidence type="ECO:0008006" key="4">
    <source>
        <dbReference type="Google" id="ProtNLM"/>
    </source>
</evidence>
<comment type="caution">
    <text evidence="2">The sequence shown here is derived from an EMBL/GenBank/DDBJ whole genome shotgun (WGS) entry which is preliminary data.</text>
</comment>
<dbReference type="RefSeq" id="WP_131757607.1">
    <property type="nucleotide sequence ID" value="NZ_CAACUY010000034.1"/>
</dbReference>
<evidence type="ECO:0000313" key="3">
    <source>
        <dbReference type="Proteomes" id="UP001597063"/>
    </source>
</evidence>
<evidence type="ECO:0000256" key="1">
    <source>
        <dbReference type="SAM" id="SignalP"/>
    </source>
</evidence>
<dbReference type="Proteomes" id="UP001597063">
    <property type="component" value="Unassembled WGS sequence"/>
</dbReference>
<feature type="chain" id="PRO_5046675511" description="SH3 domain-containing protein" evidence="1">
    <location>
        <begin position="28"/>
        <end position="109"/>
    </location>
</feature>
<organism evidence="2 3">
    <name type="scientific">Actinomadura fibrosa</name>
    <dbReference type="NCBI Taxonomy" id="111802"/>
    <lineage>
        <taxon>Bacteria</taxon>
        <taxon>Bacillati</taxon>
        <taxon>Actinomycetota</taxon>
        <taxon>Actinomycetes</taxon>
        <taxon>Streptosporangiales</taxon>
        <taxon>Thermomonosporaceae</taxon>
        <taxon>Actinomadura</taxon>
    </lineage>
</organism>